<protein>
    <submittedName>
        <fullName evidence="1">Uncharacterized protein</fullName>
    </submittedName>
</protein>
<dbReference type="RefSeq" id="WP_085164256.1">
    <property type="nucleotide sequence ID" value="NZ_JACKSS010000095.1"/>
</dbReference>
<dbReference type="Proteomes" id="UP000193781">
    <property type="component" value="Unassembled WGS sequence"/>
</dbReference>
<dbReference type="AlphaFoldDB" id="A0A1X1ZZM3"/>
<accession>A0A1X1ZZM3</accession>
<keyword evidence="2" id="KW-1185">Reference proteome</keyword>
<reference evidence="1 2" key="1">
    <citation type="submission" date="2016-01" db="EMBL/GenBank/DDBJ databases">
        <title>The new phylogeny of the genus Mycobacterium.</title>
        <authorList>
            <person name="Tarcisio F."/>
            <person name="Conor M."/>
            <person name="Antonella G."/>
            <person name="Elisabetta G."/>
            <person name="Giulia F.S."/>
            <person name="Sara T."/>
            <person name="Anna F."/>
            <person name="Clotilde B."/>
            <person name="Roberto B."/>
            <person name="Veronica D.S."/>
            <person name="Fabio R."/>
            <person name="Monica P."/>
            <person name="Olivier J."/>
            <person name="Enrico T."/>
            <person name="Nicola S."/>
        </authorList>
    </citation>
    <scope>NUCLEOTIDE SEQUENCE [LARGE SCALE GENOMIC DNA]</scope>
    <source>
        <strain evidence="1 2">DSM 44803</strain>
    </source>
</reference>
<evidence type="ECO:0000313" key="1">
    <source>
        <dbReference type="EMBL" id="ORW33051.1"/>
    </source>
</evidence>
<sequence>MAEKFTLDAADAEAGLSTADAATASQPSSDLPGLCVGGYMTTLLGAVVGSRAMGQAQAEARAVANTTSREFSITTVQTAEADNTSLLTT</sequence>
<organism evidence="1 2">
    <name type="scientific">Mycobacterium nebraskense</name>
    <dbReference type="NCBI Taxonomy" id="244292"/>
    <lineage>
        <taxon>Bacteria</taxon>
        <taxon>Bacillati</taxon>
        <taxon>Actinomycetota</taxon>
        <taxon>Actinomycetes</taxon>
        <taxon>Mycobacteriales</taxon>
        <taxon>Mycobacteriaceae</taxon>
        <taxon>Mycobacterium</taxon>
    </lineage>
</organism>
<proteinExistence type="predicted"/>
<comment type="caution">
    <text evidence="1">The sequence shown here is derived from an EMBL/GenBank/DDBJ whole genome shotgun (WGS) entry which is preliminary data.</text>
</comment>
<dbReference type="EMBL" id="LQPH01000030">
    <property type="protein sequence ID" value="ORW33051.1"/>
    <property type="molecule type" value="Genomic_DNA"/>
</dbReference>
<name>A0A1X1ZZM3_9MYCO</name>
<evidence type="ECO:0000313" key="2">
    <source>
        <dbReference type="Proteomes" id="UP000193781"/>
    </source>
</evidence>
<dbReference type="OrthoDB" id="4732915at2"/>
<gene>
    <name evidence="1" type="ORF">AWC17_25000</name>
</gene>